<feature type="region of interest" description="Disordered" evidence="4">
    <location>
        <begin position="1"/>
        <end position="55"/>
    </location>
</feature>
<dbReference type="EMBL" id="JBFDAA010000023">
    <property type="protein sequence ID" value="KAL1110133.1"/>
    <property type="molecule type" value="Genomic_DNA"/>
</dbReference>
<gene>
    <name evidence="6" type="ORF">AAG570_008210</name>
</gene>
<comment type="similarity">
    <text evidence="2">Belongs to the SEC2 family.</text>
</comment>
<name>A0ABD0Y5U9_9HEMI</name>
<dbReference type="AlphaFoldDB" id="A0ABD0Y5U9"/>
<evidence type="ECO:0000256" key="1">
    <source>
        <dbReference type="ARBA" id="ARBA00023054"/>
    </source>
</evidence>
<feature type="compositionally biased region" description="Basic and acidic residues" evidence="4">
    <location>
        <begin position="30"/>
        <end position="44"/>
    </location>
</feature>
<proteinExistence type="inferred from homology"/>
<accession>A0ABD0Y5U9</accession>
<keyword evidence="7" id="KW-1185">Reference proteome</keyword>
<dbReference type="SUPFAM" id="SSF144284">
    <property type="entry name" value="Sec2 N-terminal region"/>
    <property type="match status" value="1"/>
</dbReference>
<evidence type="ECO:0000256" key="3">
    <source>
        <dbReference type="SAM" id="Coils"/>
    </source>
</evidence>
<dbReference type="Pfam" id="PF06428">
    <property type="entry name" value="Sec2p"/>
    <property type="match status" value="1"/>
</dbReference>
<dbReference type="Gene3D" id="1.20.5.4880">
    <property type="match status" value="1"/>
</dbReference>
<evidence type="ECO:0000259" key="5">
    <source>
        <dbReference type="Pfam" id="PF06428"/>
    </source>
</evidence>
<evidence type="ECO:0000313" key="6">
    <source>
        <dbReference type="EMBL" id="KAL1110133.1"/>
    </source>
</evidence>
<evidence type="ECO:0000313" key="7">
    <source>
        <dbReference type="Proteomes" id="UP001558652"/>
    </source>
</evidence>
<evidence type="ECO:0000256" key="2">
    <source>
        <dbReference type="ARBA" id="ARBA00025794"/>
    </source>
</evidence>
<dbReference type="InterPro" id="IPR040351">
    <property type="entry name" value="RAB3IL/RAB3IP/Sec2"/>
</dbReference>
<keyword evidence="1 3" id="KW-0175">Coiled coil</keyword>
<feature type="coiled-coil region" evidence="3">
    <location>
        <begin position="55"/>
        <end position="82"/>
    </location>
</feature>
<dbReference type="PANTHER" id="PTHR14430:SF0">
    <property type="entry name" value="SEC2P DOMAIN-CONTAINING PROTEIN"/>
    <property type="match status" value="1"/>
</dbReference>
<evidence type="ECO:0000256" key="4">
    <source>
        <dbReference type="SAM" id="MobiDB-lite"/>
    </source>
</evidence>
<reference evidence="6 7" key="1">
    <citation type="submission" date="2024-07" db="EMBL/GenBank/DDBJ databases">
        <title>Chromosome-level genome assembly of the water stick insect Ranatra chinensis (Heteroptera: Nepidae).</title>
        <authorList>
            <person name="Liu X."/>
        </authorList>
    </citation>
    <scope>NUCLEOTIDE SEQUENCE [LARGE SCALE GENOMIC DNA]</scope>
    <source>
        <strain evidence="6">Cailab_2021Rc</strain>
        <tissue evidence="6">Muscle</tissue>
    </source>
</reference>
<sequence>MREHEGDEEGGVESPGPDPFGWASDQPPPEEDRPQDTDDQESRATADSGLDSWDRSVKEHALAKLQEELNRAHQELRIRDREVSRLTTIRKEVEAELEELTACLFQEAHNMVREANVGQAAAEKSLKECLMQIDVLTAEVSALKTLVLTSTPSRPNPHLHPQLEKDDSSGFFKKHRRSPSHFNLKYGRESSPPTSPTKDEDKPSAEIIENSEFALEVDPVVYKEFLVWRQSPTLDKSNAFISRIYREDIDGCLQFSNKELSDKVRFAVETGDIFIEAVNDKAKNNFPKKCALFETNRLCHYRLRVGDSNTWYSISHICRNRVSVFCLYYLFLMQGREGENKDIVLLCYNNLVILL</sequence>
<protein>
    <recommendedName>
        <fullName evidence="5">GDP/GTP exchange factor Sec2 N-terminal domain-containing protein</fullName>
    </recommendedName>
</protein>
<dbReference type="Pfam" id="PF25555">
    <property type="entry name" value="RAB3A-like_C"/>
    <property type="match status" value="1"/>
</dbReference>
<feature type="region of interest" description="Disordered" evidence="4">
    <location>
        <begin position="150"/>
        <end position="203"/>
    </location>
</feature>
<comment type="caution">
    <text evidence="6">The sequence shown here is derived from an EMBL/GenBank/DDBJ whole genome shotgun (WGS) entry which is preliminary data.</text>
</comment>
<feature type="compositionally biased region" description="Acidic residues" evidence="4">
    <location>
        <begin position="1"/>
        <end position="11"/>
    </location>
</feature>
<dbReference type="Proteomes" id="UP001558652">
    <property type="component" value="Unassembled WGS sequence"/>
</dbReference>
<feature type="domain" description="GDP/GTP exchange factor Sec2 N-terminal" evidence="5">
    <location>
        <begin position="56"/>
        <end position="130"/>
    </location>
</feature>
<dbReference type="PANTHER" id="PTHR14430">
    <property type="entry name" value="RABIN3-RELATED"/>
    <property type="match status" value="1"/>
</dbReference>
<organism evidence="6 7">
    <name type="scientific">Ranatra chinensis</name>
    <dbReference type="NCBI Taxonomy" id="642074"/>
    <lineage>
        <taxon>Eukaryota</taxon>
        <taxon>Metazoa</taxon>
        <taxon>Ecdysozoa</taxon>
        <taxon>Arthropoda</taxon>
        <taxon>Hexapoda</taxon>
        <taxon>Insecta</taxon>
        <taxon>Pterygota</taxon>
        <taxon>Neoptera</taxon>
        <taxon>Paraneoptera</taxon>
        <taxon>Hemiptera</taxon>
        <taxon>Heteroptera</taxon>
        <taxon>Panheteroptera</taxon>
        <taxon>Nepomorpha</taxon>
        <taxon>Nepidae</taxon>
        <taxon>Ranatrinae</taxon>
        <taxon>Ranatra</taxon>
    </lineage>
</organism>
<dbReference type="InterPro" id="IPR009449">
    <property type="entry name" value="Sec2_N"/>
</dbReference>